<organism evidence="4 5">
    <name type="scientific">Nesterenkonia xinjiangensis</name>
    <dbReference type="NCBI Taxonomy" id="225327"/>
    <lineage>
        <taxon>Bacteria</taxon>
        <taxon>Bacillati</taxon>
        <taxon>Actinomycetota</taxon>
        <taxon>Actinomycetes</taxon>
        <taxon>Micrococcales</taxon>
        <taxon>Micrococcaceae</taxon>
        <taxon>Nesterenkonia</taxon>
    </lineage>
</organism>
<dbReference type="RefSeq" id="WP_179541769.1">
    <property type="nucleotide sequence ID" value="NZ_BAAALL010000005.1"/>
</dbReference>
<sequence>MASHGNASQSTSDVTSDADAGPAGVVLGEDPTALERFIAHQVEPRAEELREVSQVPGHLALLRHELTRRSISIREVGAKNSVLLFGGVVVGGMDHTMTTLVSANARRISRSKALTRRHLELQELPVPSGRTFREDEITEAAKYLGSLPGLGVLKPVTGRSGHGISTHLSNAEDLQRAWPLALEARLTQDAPSRKLLVEQFHDGLDLRAFVVGNTLVSAIVRVPLHVVGDGSSELRTLLERTFSRRQRHRSLAENIPEVREEDLHPMGLSLSTILEEGQLVILNQAANLRAGGIPVDVTDQLSEEIADLAVDALWSIPGLHAAGIDLLVPDLGTAEGAVVLEATVGASLTPHHFPAYGRPRNVAGAIAEQILLTASR</sequence>
<evidence type="ECO:0000256" key="1">
    <source>
        <dbReference type="PROSITE-ProRule" id="PRU00409"/>
    </source>
</evidence>
<protein>
    <submittedName>
        <fullName evidence="4">Cyanophycin synthetase</fullName>
        <ecNumber evidence="4">6.3.2.29</ecNumber>
        <ecNumber evidence="4">6.3.2.30</ecNumber>
    </submittedName>
</protein>
<dbReference type="InterPro" id="IPR013815">
    <property type="entry name" value="ATP_grasp_subdomain_1"/>
</dbReference>
<evidence type="ECO:0000256" key="2">
    <source>
        <dbReference type="SAM" id="MobiDB-lite"/>
    </source>
</evidence>
<evidence type="ECO:0000313" key="5">
    <source>
        <dbReference type="Proteomes" id="UP000535437"/>
    </source>
</evidence>
<keyword evidence="5" id="KW-1185">Reference proteome</keyword>
<dbReference type="PANTHER" id="PTHR21621">
    <property type="entry name" value="RIBOSOMAL PROTEIN S6 MODIFICATION PROTEIN"/>
    <property type="match status" value="1"/>
</dbReference>
<keyword evidence="1" id="KW-0067">ATP-binding</keyword>
<dbReference type="GO" id="GO:0005524">
    <property type="term" value="F:ATP binding"/>
    <property type="evidence" value="ECO:0007669"/>
    <property type="project" value="UniProtKB-UniRule"/>
</dbReference>
<dbReference type="InterPro" id="IPR011761">
    <property type="entry name" value="ATP-grasp"/>
</dbReference>
<gene>
    <name evidence="4" type="ORF">HNR09_001835</name>
</gene>
<evidence type="ECO:0000313" key="4">
    <source>
        <dbReference type="EMBL" id="NYJ78424.1"/>
    </source>
</evidence>
<dbReference type="GO" id="GO:0005737">
    <property type="term" value="C:cytoplasm"/>
    <property type="evidence" value="ECO:0007669"/>
    <property type="project" value="TreeGrafter"/>
</dbReference>
<dbReference type="Gene3D" id="3.30.470.20">
    <property type="entry name" value="ATP-grasp fold, B domain"/>
    <property type="match status" value="2"/>
</dbReference>
<dbReference type="SUPFAM" id="SSF56059">
    <property type="entry name" value="Glutathione synthetase ATP-binding domain-like"/>
    <property type="match status" value="1"/>
</dbReference>
<feature type="region of interest" description="Disordered" evidence="2">
    <location>
        <begin position="1"/>
        <end position="26"/>
    </location>
</feature>
<comment type="caution">
    <text evidence="4">The sequence shown here is derived from an EMBL/GenBank/DDBJ whole genome shotgun (WGS) entry which is preliminary data.</text>
</comment>
<evidence type="ECO:0000259" key="3">
    <source>
        <dbReference type="PROSITE" id="PS50975"/>
    </source>
</evidence>
<dbReference type="GO" id="GO:0071161">
    <property type="term" value="F:cyanophycin synthetase activity (L-arginine-adding)"/>
    <property type="evidence" value="ECO:0007669"/>
    <property type="project" value="UniProtKB-EC"/>
</dbReference>
<name>A0A7Z0K966_9MICC</name>
<feature type="compositionally biased region" description="Polar residues" evidence="2">
    <location>
        <begin position="1"/>
        <end position="15"/>
    </location>
</feature>
<dbReference type="GO" id="GO:0009432">
    <property type="term" value="P:SOS response"/>
    <property type="evidence" value="ECO:0007669"/>
    <property type="project" value="TreeGrafter"/>
</dbReference>
<dbReference type="PANTHER" id="PTHR21621:SF0">
    <property type="entry name" value="BETA-CITRYLGLUTAMATE SYNTHASE B-RELATED"/>
    <property type="match status" value="1"/>
</dbReference>
<dbReference type="EMBL" id="JACCFY010000001">
    <property type="protein sequence ID" value="NYJ78424.1"/>
    <property type="molecule type" value="Genomic_DNA"/>
</dbReference>
<dbReference type="GO" id="GO:0018169">
    <property type="term" value="F:ribosomal S6-glutamic acid ligase activity"/>
    <property type="evidence" value="ECO:0007669"/>
    <property type="project" value="TreeGrafter"/>
</dbReference>
<dbReference type="Proteomes" id="UP000535437">
    <property type="component" value="Unassembled WGS sequence"/>
</dbReference>
<reference evidence="4 5" key="1">
    <citation type="submission" date="2020-07" db="EMBL/GenBank/DDBJ databases">
        <title>Sequencing the genomes of 1000 actinobacteria strains.</title>
        <authorList>
            <person name="Klenk H.-P."/>
        </authorList>
    </citation>
    <scope>NUCLEOTIDE SEQUENCE [LARGE SCALE GENOMIC DNA]</scope>
    <source>
        <strain evidence="4 5">DSM 15475</strain>
    </source>
</reference>
<dbReference type="AlphaFoldDB" id="A0A7Z0K966"/>
<dbReference type="EC" id="6.3.2.29" evidence="4"/>
<dbReference type="Gene3D" id="3.30.1490.20">
    <property type="entry name" value="ATP-grasp fold, A domain"/>
    <property type="match status" value="1"/>
</dbReference>
<proteinExistence type="predicted"/>
<keyword evidence="1" id="KW-0547">Nucleotide-binding</keyword>
<dbReference type="PROSITE" id="PS50975">
    <property type="entry name" value="ATP_GRASP"/>
    <property type="match status" value="1"/>
</dbReference>
<dbReference type="GO" id="GO:0071160">
    <property type="term" value="F:cyanophycin synthetase activity (L-aspartate-adding)"/>
    <property type="evidence" value="ECO:0007669"/>
    <property type="project" value="UniProtKB-EC"/>
</dbReference>
<dbReference type="EC" id="6.3.2.30" evidence="4"/>
<keyword evidence="4" id="KW-0436">Ligase</keyword>
<dbReference type="GO" id="GO:0046872">
    <property type="term" value="F:metal ion binding"/>
    <property type="evidence" value="ECO:0007669"/>
    <property type="project" value="InterPro"/>
</dbReference>
<feature type="domain" description="ATP-grasp" evidence="3">
    <location>
        <begin position="116"/>
        <end position="371"/>
    </location>
</feature>
<accession>A0A7Z0K966</accession>